<evidence type="ECO:0000313" key="2">
    <source>
        <dbReference type="Proteomes" id="UP000305202"/>
    </source>
</evidence>
<dbReference type="Pfam" id="PF15953">
    <property type="entry name" value="PDU_like"/>
    <property type="match status" value="1"/>
</dbReference>
<organism evidence="1 2">
    <name type="scientific">Martelella alba</name>
    <dbReference type="NCBI Taxonomy" id="2590451"/>
    <lineage>
        <taxon>Bacteria</taxon>
        <taxon>Pseudomonadati</taxon>
        <taxon>Pseudomonadota</taxon>
        <taxon>Alphaproteobacteria</taxon>
        <taxon>Hyphomicrobiales</taxon>
        <taxon>Aurantimonadaceae</taxon>
        <taxon>Martelella</taxon>
    </lineage>
</organism>
<dbReference type="InterPro" id="IPR030992">
    <property type="entry name" value="PduM"/>
</dbReference>
<keyword evidence="2" id="KW-1185">Reference proteome</keyword>
<name>A0ABY2SQL5_9HYPH</name>
<reference evidence="1 2" key="1">
    <citation type="submission" date="2019-04" db="EMBL/GenBank/DDBJ databases">
        <authorList>
            <person name="Li M."/>
            <person name="Gao C."/>
        </authorList>
    </citation>
    <scope>NUCLEOTIDE SEQUENCE [LARGE SCALE GENOMIC DNA]</scope>
    <source>
        <strain evidence="1 2">BGMRC 2031</strain>
    </source>
</reference>
<accession>A0ABY2SQL5</accession>
<evidence type="ECO:0000313" key="1">
    <source>
        <dbReference type="EMBL" id="TKI08052.1"/>
    </source>
</evidence>
<protein>
    <submittedName>
        <fullName evidence="1">PduM family microcompartment protein</fullName>
    </submittedName>
</protein>
<dbReference type="Proteomes" id="UP000305202">
    <property type="component" value="Unassembled WGS sequence"/>
</dbReference>
<sequence>MRPMRRMPAPPARQPSWSIEMIPSPARQSWLSECVARVLARLEQRARAEWVIELRHLADHWSTDIAAHYARLRVTQTTPAFWRRLAAGQDDDPAVAVFRQAWHYGLAITMDIDPACFGLLPVAGLAALPVRLCTGQDIPVYLLARRVAGYRDIALLAPGHLVLARAVLLTALARDEIDKRRIQLFRQV</sequence>
<comment type="caution">
    <text evidence="1">The sequence shown here is derived from an EMBL/GenBank/DDBJ whole genome shotgun (WGS) entry which is preliminary data.</text>
</comment>
<proteinExistence type="predicted"/>
<dbReference type="EMBL" id="SZPQ01000002">
    <property type="protein sequence ID" value="TKI08052.1"/>
    <property type="molecule type" value="Genomic_DNA"/>
</dbReference>
<gene>
    <name evidence="1" type="primary">pduM</name>
    <name evidence="1" type="ORF">FCN80_02550</name>
</gene>
<dbReference type="NCBIfam" id="TIGR04493">
    <property type="entry name" value="microcomp_PduM"/>
    <property type="match status" value="1"/>
</dbReference>